<dbReference type="GO" id="GO:0051287">
    <property type="term" value="F:NAD binding"/>
    <property type="evidence" value="ECO:0007669"/>
    <property type="project" value="InterPro"/>
</dbReference>
<feature type="transmembrane region" description="Helical" evidence="2">
    <location>
        <begin position="57"/>
        <end position="80"/>
    </location>
</feature>
<dbReference type="InterPro" id="IPR029014">
    <property type="entry name" value="NiFe-Hase_large"/>
</dbReference>
<evidence type="ECO:0000313" key="5">
    <source>
        <dbReference type="Proteomes" id="UP000242715"/>
    </source>
</evidence>
<reference evidence="5" key="1">
    <citation type="journal article" date="2017" name="Front. Plant Sci.">
        <title>Climate Clever Clovers: New Paradigm to Reduce the Environmental Footprint of Ruminants by Breeding Low Methanogenic Forages Utilizing Haplotype Variation.</title>
        <authorList>
            <person name="Kaur P."/>
            <person name="Appels R."/>
            <person name="Bayer P.E."/>
            <person name="Keeble-Gagnere G."/>
            <person name="Wang J."/>
            <person name="Hirakawa H."/>
            <person name="Shirasawa K."/>
            <person name="Vercoe P."/>
            <person name="Stefanova K."/>
            <person name="Durmic Z."/>
            <person name="Nichols P."/>
            <person name="Revell C."/>
            <person name="Isobe S.N."/>
            <person name="Edwards D."/>
            <person name="Erskine W."/>
        </authorList>
    </citation>
    <scope>NUCLEOTIDE SEQUENCE [LARGE SCALE GENOMIC DNA]</scope>
    <source>
        <strain evidence="5">cv. Daliak</strain>
    </source>
</reference>
<dbReference type="GO" id="GO:0016651">
    <property type="term" value="F:oxidoreductase activity, acting on NAD(P)H"/>
    <property type="evidence" value="ECO:0007669"/>
    <property type="project" value="InterPro"/>
</dbReference>
<organism evidence="4 5">
    <name type="scientific">Trifolium subterraneum</name>
    <name type="common">Subterranean clover</name>
    <dbReference type="NCBI Taxonomy" id="3900"/>
    <lineage>
        <taxon>Eukaryota</taxon>
        <taxon>Viridiplantae</taxon>
        <taxon>Streptophyta</taxon>
        <taxon>Embryophyta</taxon>
        <taxon>Tracheophyta</taxon>
        <taxon>Spermatophyta</taxon>
        <taxon>Magnoliopsida</taxon>
        <taxon>eudicotyledons</taxon>
        <taxon>Gunneridae</taxon>
        <taxon>Pentapetalae</taxon>
        <taxon>rosids</taxon>
        <taxon>fabids</taxon>
        <taxon>Fabales</taxon>
        <taxon>Fabaceae</taxon>
        <taxon>Papilionoideae</taxon>
        <taxon>50 kb inversion clade</taxon>
        <taxon>NPAAA clade</taxon>
        <taxon>Hologalegina</taxon>
        <taxon>IRL clade</taxon>
        <taxon>Trifolieae</taxon>
        <taxon>Trifolium</taxon>
    </lineage>
</organism>
<dbReference type="AlphaFoldDB" id="A0A2Z6M2U6"/>
<name>A0A2Z6M2U6_TRISU</name>
<keyword evidence="5" id="KW-1185">Reference proteome</keyword>
<dbReference type="OrthoDB" id="1845069at2759"/>
<evidence type="ECO:0000313" key="4">
    <source>
        <dbReference type="EMBL" id="GAU19210.1"/>
    </source>
</evidence>
<evidence type="ECO:0000256" key="2">
    <source>
        <dbReference type="SAM" id="Phobius"/>
    </source>
</evidence>
<feature type="domain" description="NADH-quinone oxidoreductase subunit D" evidence="3">
    <location>
        <begin position="9"/>
        <end position="48"/>
    </location>
</feature>
<dbReference type="InterPro" id="IPR001135">
    <property type="entry name" value="NADH_Q_OxRdtase_suD"/>
</dbReference>
<dbReference type="Proteomes" id="UP000242715">
    <property type="component" value="Unassembled WGS sequence"/>
</dbReference>
<dbReference type="Pfam" id="PF00346">
    <property type="entry name" value="Complex1_49kDa"/>
    <property type="match status" value="1"/>
</dbReference>
<dbReference type="Gene3D" id="1.10.645.10">
    <property type="entry name" value="Cytochrome-c3 Hydrogenase, chain B"/>
    <property type="match status" value="1"/>
</dbReference>
<comment type="similarity">
    <text evidence="1">Belongs to the complex I 49 kDa subunit family.</text>
</comment>
<dbReference type="SUPFAM" id="SSF56762">
    <property type="entry name" value="HydB/Nqo4-like"/>
    <property type="match status" value="1"/>
</dbReference>
<accession>A0A2Z6M2U6</accession>
<proteinExistence type="inferred from homology"/>
<gene>
    <name evidence="4" type="ORF">TSUD_198930</name>
</gene>
<dbReference type="GO" id="GO:0048038">
    <property type="term" value="F:quinone binding"/>
    <property type="evidence" value="ECO:0007669"/>
    <property type="project" value="InterPro"/>
</dbReference>
<evidence type="ECO:0000259" key="3">
    <source>
        <dbReference type="Pfam" id="PF00346"/>
    </source>
</evidence>
<keyword evidence="2" id="KW-0812">Transmembrane</keyword>
<protein>
    <recommendedName>
        <fullName evidence="3">NADH-quinone oxidoreductase subunit D domain-containing protein</fullName>
    </recommendedName>
</protein>
<evidence type="ECO:0000256" key="1">
    <source>
        <dbReference type="ARBA" id="ARBA00005769"/>
    </source>
</evidence>
<sequence length="141" mass="16132">MTTGSSVYSTSIHHFELYTEGFSVPAPSTYTSVEAPKGEFGVFLVEAGLSPDRICQLLITLLIILGFVVMGLVAGFLWYLHRLLNIDSKRVDAVMYWNKQFLRPMYFKYSWVRGVEIGVHEAVKRKRERGGREGWRRVLKG</sequence>
<dbReference type="EMBL" id="DF973196">
    <property type="protein sequence ID" value="GAU19210.1"/>
    <property type="molecule type" value="Genomic_DNA"/>
</dbReference>
<keyword evidence="2" id="KW-0472">Membrane</keyword>
<keyword evidence="2" id="KW-1133">Transmembrane helix</keyword>